<evidence type="ECO:0000259" key="10">
    <source>
        <dbReference type="PROSITE" id="PS50109"/>
    </source>
</evidence>
<protein>
    <recommendedName>
        <fullName evidence="3">histidine kinase</fullName>
        <ecNumber evidence="3">2.7.13.3</ecNumber>
    </recommendedName>
</protein>
<evidence type="ECO:0000256" key="6">
    <source>
        <dbReference type="ARBA" id="ARBA00022777"/>
    </source>
</evidence>
<dbReference type="SMART" id="SM00388">
    <property type="entry name" value="HisKA"/>
    <property type="match status" value="1"/>
</dbReference>
<comment type="subcellular location">
    <subcellularLocation>
        <location evidence="2">Membrane</location>
    </subcellularLocation>
</comment>
<dbReference type="Pfam" id="PF13426">
    <property type="entry name" value="PAS_9"/>
    <property type="match status" value="1"/>
</dbReference>
<dbReference type="InterPro" id="IPR050736">
    <property type="entry name" value="Sensor_HK_Regulatory"/>
</dbReference>
<dbReference type="FunFam" id="1.10.287.130:FF:000038">
    <property type="entry name" value="Sensory transduction histidine kinase"/>
    <property type="match status" value="1"/>
</dbReference>
<dbReference type="PANTHER" id="PTHR43711:SF31">
    <property type="entry name" value="HISTIDINE KINASE"/>
    <property type="match status" value="1"/>
</dbReference>
<dbReference type="SUPFAM" id="SSF55785">
    <property type="entry name" value="PYP-like sensor domain (PAS domain)"/>
    <property type="match status" value="1"/>
</dbReference>
<dbReference type="Gene3D" id="3.30.565.10">
    <property type="entry name" value="Histidine kinase-like ATPase, C-terminal domain"/>
    <property type="match status" value="1"/>
</dbReference>
<evidence type="ECO:0000256" key="3">
    <source>
        <dbReference type="ARBA" id="ARBA00012438"/>
    </source>
</evidence>
<comment type="caution">
    <text evidence="12">The sequence shown here is derived from an EMBL/GenBank/DDBJ whole genome shotgun (WGS) entry which is preliminary data.</text>
</comment>
<dbReference type="Gene3D" id="1.10.287.130">
    <property type="match status" value="1"/>
</dbReference>
<dbReference type="PROSITE" id="PS50109">
    <property type="entry name" value="HIS_KIN"/>
    <property type="match status" value="1"/>
</dbReference>
<sequence length="374" mass="42983">MVFNDYPGYPHKHGLPEGHASLKRLISLPVIENGKVVMLTGVGNKDTDYTDLDVETVQLISNDIWRIVQRRRAENKVTRFSRVLERSMNEIYIFDSETLRFVDVNLGARTNIGYSIEELCDMTPLDINPEFTAKSFAKLVESLRSGVRENIQFTTVHRRKDGTLYPVEVHLQLKDEEPSVFVAIILDITEKKRLDEELNKHRHHLEELVEKRTAQLADAHERAEAANQAKSTFLANMSHELRTPLNAILGYTQILKHDPNLMEKYRKPIETIHGSGEHLLLMINDILELSKIEAGKMELEPTIFHLPFFLKRFVDMMQIRAELKGISFRYQIPPDLPTGVQGDEKRLRQVLLNLVGNAIKFTQNGSVTLKVERL</sequence>
<dbReference type="PANTHER" id="PTHR43711">
    <property type="entry name" value="TWO-COMPONENT HISTIDINE KINASE"/>
    <property type="match status" value="1"/>
</dbReference>
<dbReference type="NCBIfam" id="TIGR00229">
    <property type="entry name" value="sensory_box"/>
    <property type="match status" value="1"/>
</dbReference>
<keyword evidence="13" id="KW-1185">Reference proteome</keyword>
<dbReference type="InterPro" id="IPR003661">
    <property type="entry name" value="HisK_dim/P_dom"/>
</dbReference>
<feature type="non-terminal residue" evidence="12">
    <location>
        <position position="374"/>
    </location>
</feature>
<dbReference type="Proteomes" id="UP000076962">
    <property type="component" value="Unassembled WGS sequence"/>
</dbReference>
<evidence type="ECO:0000256" key="2">
    <source>
        <dbReference type="ARBA" id="ARBA00004370"/>
    </source>
</evidence>
<dbReference type="InterPro" id="IPR000014">
    <property type="entry name" value="PAS"/>
</dbReference>
<dbReference type="GO" id="GO:0016020">
    <property type="term" value="C:membrane"/>
    <property type="evidence" value="ECO:0007669"/>
    <property type="project" value="UniProtKB-SubCell"/>
</dbReference>
<keyword evidence="8" id="KW-0902">Two-component regulatory system</keyword>
<evidence type="ECO:0000259" key="11">
    <source>
        <dbReference type="PROSITE" id="PS50113"/>
    </source>
</evidence>
<accession>A0A176S5T6</accession>
<evidence type="ECO:0000256" key="1">
    <source>
        <dbReference type="ARBA" id="ARBA00000085"/>
    </source>
</evidence>
<dbReference type="SUPFAM" id="SSF47384">
    <property type="entry name" value="Homodimeric domain of signal transducing histidine kinase"/>
    <property type="match status" value="1"/>
</dbReference>
<dbReference type="EMBL" id="LUTY01000426">
    <property type="protein sequence ID" value="OAD23327.1"/>
    <property type="molecule type" value="Genomic_DNA"/>
</dbReference>
<dbReference type="SUPFAM" id="SSF55874">
    <property type="entry name" value="ATPase domain of HSP90 chaperone/DNA topoisomerase II/histidine kinase"/>
    <property type="match status" value="1"/>
</dbReference>
<evidence type="ECO:0000313" key="13">
    <source>
        <dbReference type="Proteomes" id="UP000076962"/>
    </source>
</evidence>
<evidence type="ECO:0000256" key="5">
    <source>
        <dbReference type="ARBA" id="ARBA00022741"/>
    </source>
</evidence>
<dbReference type="Pfam" id="PF13185">
    <property type="entry name" value="GAF_2"/>
    <property type="match status" value="1"/>
</dbReference>
<dbReference type="Gene3D" id="3.30.450.20">
    <property type="entry name" value="PAS domain"/>
    <property type="match status" value="1"/>
</dbReference>
<feature type="domain" description="PAC" evidence="11">
    <location>
        <begin position="149"/>
        <end position="200"/>
    </location>
</feature>
<organism evidence="12 13">
    <name type="scientific">Candidatus Thiomargarita nelsonii</name>
    <dbReference type="NCBI Taxonomy" id="1003181"/>
    <lineage>
        <taxon>Bacteria</taxon>
        <taxon>Pseudomonadati</taxon>
        <taxon>Pseudomonadota</taxon>
        <taxon>Gammaproteobacteria</taxon>
        <taxon>Thiotrichales</taxon>
        <taxon>Thiotrichaceae</taxon>
        <taxon>Thiomargarita</taxon>
    </lineage>
</organism>
<evidence type="ECO:0000313" key="12">
    <source>
        <dbReference type="EMBL" id="OAD23327.1"/>
    </source>
</evidence>
<feature type="domain" description="Histidine kinase" evidence="10">
    <location>
        <begin position="236"/>
        <end position="374"/>
    </location>
</feature>
<name>A0A176S5T6_9GAMM</name>
<dbReference type="InterPro" id="IPR036890">
    <property type="entry name" value="HATPase_C_sf"/>
</dbReference>
<evidence type="ECO:0000256" key="7">
    <source>
        <dbReference type="ARBA" id="ARBA00022840"/>
    </source>
</evidence>
<dbReference type="PROSITE" id="PS50113">
    <property type="entry name" value="PAC"/>
    <property type="match status" value="1"/>
</dbReference>
<keyword evidence="5" id="KW-0547">Nucleotide-binding</keyword>
<proteinExistence type="predicted"/>
<keyword evidence="9" id="KW-0472">Membrane</keyword>
<keyword evidence="6 12" id="KW-0418">Kinase</keyword>
<keyword evidence="7" id="KW-0067">ATP-binding</keyword>
<gene>
    <name evidence="12" type="ORF">THIOM_000844</name>
</gene>
<dbReference type="InterPro" id="IPR036097">
    <property type="entry name" value="HisK_dim/P_sf"/>
</dbReference>
<dbReference type="EC" id="2.7.13.3" evidence="3"/>
<evidence type="ECO:0000256" key="4">
    <source>
        <dbReference type="ARBA" id="ARBA00022679"/>
    </source>
</evidence>
<dbReference type="InterPro" id="IPR003018">
    <property type="entry name" value="GAF"/>
</dbReference>
<dbReference type="InterPro" id="IPR000700">
    <property type="entry name" value="PAS-assoc_C"/>
</dbReference>
<evidence type="ECO:0000256" key="9">
    <source>
        <dbReference type="ARBA" id="ARBA00023136"/>
    </source>
</evidence>
<dbReference type="GO" id="GO:0005524">
    <property type="term" value="F:ATP binding"/>
    <property type="evidence" value="ECO:0007669"/>
    <property type="project" value="UniProtKB-KW"/>
</dbReference>
<dbReference type="AlphaFoldDB" id="A0A176S5T6"/>
<comment type="catalytic activity">
    <reaction evidence="1">
        <text>ATP + protein L-histidine = ADP + protein N-phospho-L-histidine.</text>
        <dbReference type="EC" id="2.7.13.3"/>
    </reaction>
</comment>
<evidence type="ECO:0000256" key="8">
    <source>
        <dbReference type="ARBA" id="ARBA00023012"/>
    </source>
</evidence>
<reference evidence="12 13" key="1">
    <citation type="submission" date="2016-05" db="EMBL/GenBank/DDBJ databases">
        <title>Single-cell genome of chain-forming Candidatus Thiomargarita nelsonii and comparison to other large sulfur-oxidizing bacteria.</title>
        <authorList>
            <person name="Winkel M."/>
            <person name="Salman V."/>
            <person name="Woyke T."/>
            <person name="Schulz-Vogt H."/>
            <person name="Richter M."/>
            <person name="Flood B."/>
            <person name="Bailey J."/>
            <person name="Amann R."/>
            <person name="Mussmann M."/>
        </authorList>
    </citation>
    <scope>NUCLEOTIDE SEQUENCE [LARGE SCALE GENOMIC DNA]</scope>
    <source>
        <strain evidence="12 13">THI036</strain>
    </source>
</reference>
<dbReference type="CDD" id="cd00130">
    <property type="entry name" value="PAS"/>
    <property type="match status" value="1"/>
</dbReference>
<dbReference type="InterPro" id="IPR005467">
    <property type="entry name" value="His_kinase_dom"/>
</dbReference>
<dbReference type="CDD" id="cd00082">
    <property type="entry name" value="HisKA"/>
    <property type="match status" value="1"/>
</dbReference>
<dbReference type="GO" id="GO:0000155">
    <property type="term" value="F:phosphorelay sensor kinase activity"/>
    <property type="evidence" value="ECO:0007669"/>
    <property type="project" value="InterPro"/>
</dbReference>
<dbReference type="InterPro" id="IPR035965">
    <property type="entry name" value="PAS-like_dom_sf"/>
</dbReference>
<keyword evidence="4" id="KW-0808">Transferase</keyword>
<dbReference type="Pfam" id="PF00512">
    <property type="entry name" value="HisKA"/>
    <property type="match status" value="1"/>
</dbReference>